<sequence>MMENLLPPSGDEREWILREHLQRLVLYAMARSGLYAKYTLQGGTALRLVYGSPRLSLDLDFTFEEDINVAVKHSDEIKNQVERLLASENIKVHVSGSKFDVAGGFYRYFLVFDTQRLLGRKTRIKVEVLRRRYSSEYYELKTVGVSFPSSTVVGVRVKRLGCILADKVCSLAGGWHRGFIRWRDVFDIYWAREKGATLDKGYLFEEFGSYVERLDDLLGATKFIRGILEKKDYKRVVDELSRLLNPSLVDYVLVEKYLLVTLNVLGEAVEVLRNEAK</sequence>
<gene>
    <name evidence="1" type="ORF">TCARB_0973</name>
</gene>
<proteinExistence type="predicted"/>
<dbReference type="GeneID" id="25406391"/>
<dbReference type="AlphaFoldDB" id="A0A3G1A738"/>
<dbReference type="Proteomes" id="UP000266720">
    <property type="component" value="Chromosome"/>
</dbReference>
<name>A0A3G1A738_9CREN</name>
<reference evidence="2" key="1">
    <citation type="book" date="2010" name="EXTREMOPHILES" publisher="0:0-0">
        <title>Complete genome sequences of ten hyperthermophilic archaea reveal their metabolic capabilities and possible ecological roles.</title>
        <editorList>
            <person name="?"/>
        </editorList>
        <authorList>
            <person name="Ravin N.V."/>
            <person name="Mardanov A.V."/>
            <person name="Bonch-Osmolovskaya E.A."/>
            <person name="Skryabin K.G."/>
        </authorList>
    </citation>
    <scope>NUCLEOTIDE SEQUENCE [LARGE SCALE GENOMIC DNA]</scope>
    <source>
        <strain evidence="2">1505</strain>
    </source>
</reference>
<dbReference type="RefSeq" id="WP_052886874.1">
    <property type="nucleotide sequence ID" value="NZ_CP007493.1"/>
</dbReference>
<dbReference type="EMBL" id="CP007493">
    <property type="protein sequence ID" value="AJB42023.1"/>
    <property type="molecule type" value="Genomic_DNA"/>
</dbReference>
<dbReference type="InterPro" id="IPR014942">
    <property type="entry name" value="AbiEii"/>
</dbReference>
<accession>A0A3G1A738</accession>
<organism evidence="1 2">
    <name type="scientific">Thermofilum adornatum 1505</name>
    <dbReference type="NCBI Taxonomy" id="697581"/>
    <lineage>
        <taxon>Archaea</taxon>
        <taxon>Thermoproteota</taxon>
        <taxon>Thermoprotei</taxon>
        <taxon>Thermofilales</taxon>
        <taxon>Thermofilaceae</taxon>
        <taxon>Thermofilum</taxon>
    </lineage>
</organism>
<evidence type="ECO:0008006" key="3">
    <source>
        <dbReference type="Google" id="ProtNLM"/>
    </source>
</evidence>
<dbReference type="Pfam" id="PF08843">
    <property type="entry name" value="AbiEii"/>
    <property type="match status" value="1"/>
</dbReference>
<dbReference type="STRING" id="697581.TCARB_0973"/>
<dbReference type="KEGG" id="tcb:TCARB_0973"/>
<evidence type="ECO:0000313" key="1">
    <source>
        <dbReference type="EMBL" id="AJB42023.1"/>
    </source>
</evidence>
<dbReference type="Gene3D" id="3.10.450.620">
    <property type="entry name" value="JHP933, nucleotidyltransferase-like core domain"/>
    <property type="match status" value="1"/>
</dbReference>
<evidence type="ECO:0000313" key="2">
    <source>
        <dbReference type="Proteomes" id="UP000266720"/>
    </source>
</evidence>
<protein>
    <recommendedName>
        <fullName evidence="3">Nucleotidyl transferase AbiEii/AbiGii toxin family protein</fullName>
    </recommendedName>
</protein>